<dbReference type="EMBL" id="MN738117">
    <property type="protein sequence ID" value="QHB15654.1"/>
    <property type="molecule type" value="mRNA"/>
</dbReference>
<sequence length="307" mass="33681">MAAFVKATLCLIVPLLLLQLQTVRCDEDDEGGVEGAGEDDEAGEKHESDGPSRSEPLSWDDLQYTRLQEINTVAKKITETFNPDSCPLAAAEAKIKPLRSAAQVDNVVNKALEEVSGGCLKKKTKEVDELLCSVGQRFKRHLKSVVSLAELLAEHERPEFLEITKTAPVVDDEKFKEAIENLNPNNEQKILQVDLKAIAEQVNAKFGSNPLGRKEQAYTKLAAAREQVGGAVKNVMDGANVALNSFFDAMIGVKNVQRELKSTQEYPKDIAEEEARIKKALAVYKALGCSKVNDAKDDDDDDASARR</sequence>
<evidence type="ECO:0000313" key="3">
    <source>
        <dbReference type="EMBL" id="QHB15654.1"/>
    </source>
</evidence>
<evidence type="ECO:0000256" key="2">
    <source>
        <dbReference type="SAM" id="SignalP"/>
    </source>
</evidence>
<accession>A0A7S5LJX9</accession>
<keyword evidence="2" id="KW-0732">Signal</keyword>
<reference evidence="3" key="1">
    <citation type="submission" date="2019-11" db="EMBL/GenBank/DDBJ databases">
        <title>Identification of Saliva Proteins of the Whitefly Bemisia tabaci by Transcriptome and LC-MS/MS Analyses.</title>
        <authorList>
            <person name="Huang H.-J."/>
        </authorList>
    </citation>
    <scope>NUCLEOTIDE SEQUENCE</scope>
</reference>
<feature type="region of interest" description="Disordered" evidence="1">
    <location>
        <begin position="28"/>
        <end position="58"/>
    </location>
</feature>
<feature type="signal peptide" evidence="2">
    <location>
        <begin position="1"/>
        <end position="25"/>
    </location>
</feature>
<proteinExistence type="evidence at transcript level"/>
<protein>
    <submittedName>
        <fullName evidence="3">SP13.1</fullName>
    </submittedName>
</protein>
<dbReference type="AlphaFoldDB" id="A0A7S5LJX9"/>
<organism evidence="3">
    <name type="scientific">Bemisia tabaci</name>
    <name type="common">Sweetpotato whitefly</name>
    <name type="synonym">Aleurodes tabaci</name>
    <dbReference type="NCBI Taxonomy" id="7038"/>
    <lineage>
        <taxon>Eukaryota</taxon>
        <taxon>Metazoa</taxon>
        <taxon>Ecdysozoa</taxon>
        <taxon>Arthropoda</taxon>
        <taxon>Hexapoda</taxon>
        <taxon>Insecta</taxon>
        <taxon>Pterygota</taxon>
        <taxon>Neoptera</taxon>
        <taxon>Paraneoptera</taxon>
        <taxon>Hemiptera</taxon>
        <taxon>Sternorrhyncha</taxon>
        <taxon>Aleyrodoidea</taxon>
        <taxon>Aleyrodidae</taxon>
        <taxon>Aleyrodinae</taxon>
        <taxon>Bemisia</taxon>
    </lineage>
</organism>
<feature type="chain" id="PRO_5031092222" evidence="2">
    <location>
        <begin position="26"/>
        <end position="307"/>
    </location>
</feature>
<feature type="compositionally biased region" description="Acidic residues" evidence="1">
    <location>
        <begin position="28"/>
        <end position="42"/>
    </location>
</feature>
<evidence type="ECO:0000256" key="1">
    <source>
        <dbReference type="SAM" id="MobiDB-lite"/>
    </source>
</evidence>
<feature type="compositionally biased region" description="Basic and acidic residues" evidence="1">
    <location>
        <begin position="43"/>
        <end position="52"/>
    </location>
</feature>
<name>A0A7S5LJX9_BEMTA</name>